<keyword evidence="12" id="KW-0539">Nucleus</keyword>
<dbReference type="PANTHER" id="PTHR21660:SF1">
    <property type="entry name" value="ACYL-COENZYME A THIOESTERASE 13"/>
    <property type="match status" value="1"/>
</dbReference>
<dbReference type="InterPro" id="IPR039298">
    <property type="entry name" value="ACOT13"/>
</dbReference>
<dbReference type="EMBL" id="QPKB01000004">
    <property type="protein sequence ID" value="RWR82885.1"/>
    <property type="molecule type" value="Genomic_DNA"/>
</dbReference>
<comment type="subunit">
    <text evidence="15">Homotetramer. Interacts with PCTP.</text>
</comment>
<dbReference type="PANTHER" id="PTHR21660">
    <property type="entry name" value="THIOESTERASE SUPERFAMILY MEMBER-RELATED"/>
    <property type="match status" value="1"/>
</dbReference>
<evidence type="ECO:0000256" key="3">
    <source>
        <dbReference type="ARBA" id="ARBA00004186"/>
    </source>
</evidence>
<dbReference type="OrthoDB" id="46529at2759"/>
<keyword evidence="10" id="KW-0496">Mitochondrion</keyword>
<comment type="caution">
    <text evidence="20">The sequence shown here is derived from an EMBL/GenBank/DDBJ whole genome shotgun (WGS) entry which is preliminary data.</text>
</comment>
<evidence type="ECO:0000256" key="5">
    <source>
        <dbReference type="ARBA" id="ARBA00008324"/>
    </source>
</evidence>
<evidence type="ECO:0000259" key="19">
    <source>
        <dbReference type="Pfam" id="PF03061"/>
    </source>
</evidence>
<dbReference type="GO" id="GO:0047617">
    <property type="term" value="F:fatty acyl-CoA hydrolase activity"/>
    <property type="evidence" value="ECO:0007669"/>
    <property type="project" value="InterPro"/>
</dbReference>
<sequence length="241" mass="26341">MSQNKAEMAKKWLEDRANPAHSTIVGNLAIGGLQVVSAQTGRILCNFLLPKHLSDKDGNWRAGAIATLIDNVGSLAIASATGDIKISVAFDISYFSTAKINEEVEIEARNLAHVGKLTNVTVEIRKKGSREMVAVGKQWMASTSRDKEGNWHPGAIATLIDAVGTATVMSYMEQVQVSIDFEISYFSRAKANDEVEIDAKVYVNQGKITTMIAEIKKKENGEMLALGRQWMASVKVERSKL</sequence>
<dbReference type="SUPFAM" id="SSF54637">
    <property type="entry name" value="Thioesterase/thiol ester dehydrase-isomerase"/>
    <property type="match status" value="2"/>
</dbReference>
<proteinExistence type="inferred from homology"/>
<dbReference type="InterPro" id="IPR006683">
    <property type="entry name" value="Thioestr_dom"/>
</dbReference>
<protein>
    <recommendedName>
        <fullName evidence="16">Acyl-coenzyme A thioesterase 13</fullName>
    </recommendedName>
    <alternativeName>
        <fullName evidence="17">Hotdog-fold thioesterase superfamily member 2</fullName>
    </alternativeName>
    <alternativeName>
        <fullName evidence="18">Thioesterase superfamily member 2</fullName>
    </alternativeName>
</protein>
<evidence type="ECO:0000256" key="10">
    <source>
        <dbReference type="ARBA" id="ARBA00023128"/>
    </source>
</evidence>
<keyword evidence="8" id="KW-0007">Acetylation</keyword>
<comment type="function">
    <text evidence="14">Catalyzes the hydrolysis of acyl-CoAs into free fatty acids and coenzyme A (CoASH), regulating their respective intracellular levels. Has acyl-CoA thioesterase activity towards medium (C12) and long-chain (C18) fatty acyl-CoA substrates. Can also hydrolyze 3-hydroxyphenylacetyl-CoA and 3,4-dihydroxyphenylacetyl-CoA (in vitro). May play a role in controlling adaptive thermogenesis.</text>
</comment>
<name>A0A443NWI5_9MAGN</name>
<keyword evidence="21" id="KW-1185">Reference proteome</keyword>
<gene>
    <name evidence="20" type="ORF">CKAN_01162200</name>
</gene>
<feature type="domain" description="Thioesterase" evidence="19">
    <location>
        <begin position="63"/>
        <end position="131"/>
    </location>
</feature>
<evidence type="ECO:0000256" key="4">
    <source>
        <dbReference type="ARBA" id="ARBA00004514"/>
    </source>
</evidence>
<dbReference type="Pfam" id="PF03061">
    <property type="entry name" value="4HBT"/>
    <property type="match status" value="2"/>
</dbReference>
<comment type="subcellular location">
    <subcellularLocation>
        <location evidence="3">Cytoplasm</location>
        <location evidence="3">Cytoskeleton</location>
        <location evidence="3">Spindle</location>
    </subcellularLocation>
    <subcellularLocation>
        <location evidence="4">Cytoplasm</location>
        <location evidence="4">Cytosol</location>
    </subcellularLocation>
    <subcellularLocation>
        <location evidence="2">Mitochondrion</location>
    </subcellularLocation>
    <subcellularLocation>
        <location evidence="1">Nucleus</location>
    </subcellularLocation>
</comment>
<dbReference type="GO" id="GO:0005634">
    <property type="term" value="C:nucleus"/>
    <property type="evidence" value="ECO:0007669"/>
    <property type="project" value="UniProtKB-SubCell"/>
</dbReference>
<comment type="catalytic activity">
    <reaction evidence="13">
        <text>a fatty acyl-CoA + H2O = a fatty acid + CoA + H(+)</text>
        <dbReference type="Rhea" id="RHEA:16781"/>
        <dbReference type="ChEBI" id="CHEBI:15377"/>
        <dbReference type="ChEBI" id="CHEBI:15378"/>
        <dbReference type="ChEBI" id="CHEBI:28868"/>
        <dbReference type="ChEBI" id="CHEBI:57287"/>
        <dbReference type="ChEBI" id="CHEBI:77636"/>
    </reaction>
    <physiologicalReaction direction="left-to-right" evidence="13">
        <dbReference type="Rhea" id="RHEA:16782"/>
    </physiologicalReaction>
</comment>
<feature type="domain" description="Thioesterase" evidence="19">
    <location>
        <begin position="149"/>
        <end position="222"/>
    </location>
</feature>
<dbReference type="GO" id="GO:0006629">
    <property type="term" value="P:lipid metabolic process"/>
    <property type="evidence" value="ECO:0007669"/>
    <property type="project" value="UniProtKB-KW"/>
</dbReference>
<keyword evidence="7" id="KW-0378">Hydrolase</keyword>
<dbReference type="GO" id="GO:0005829">
    <property type="term" value="C:cytosol"/>
    <property type="evidence" value="ECO:0007669"/>
    <property type="project" value="UniProtKB-SubCell"/>
</dbReference>
<evidence type="ECO:0000256" key="11">
    <source>
        <dbReference type="ARBA" id="ARBA00023212"/>
    </source>
</evidence>
<evidence type="ECO:0000256" key="6">
    <source>
        <dbReference type="ARBA" id="ARBA00022490"/>
    </source>
</evidence>
<evidence type="ECO:0000256" key="2">
    <source>
        <dbReference type="ARBA" id="ARBA00004173"/>
    </source>
</evidence>
<evidence type="ECO:0000256" key="17">
    <source>
        <dbReference type="ARBA" id="ARBA00081533"/>
    </source>
</evidence>
<dbReference type="FunFam" id="3.10.129.10:FF:000021">
    <property type="entry name" value="Acyl-coenzyme A thioesterase 13"/>
    <property type="match status" value="1"/>
</dbReference>
<evidence type="ECO:0000256" key="12">
    <source>
        <dbReference type="ARBA" id="ARBA00023242"/>
    </source>
</evidence>
<organism evidence="20 21">
    <name type="scientific">Cinnamomum micranthum f. kanehirae</name>
    <dbReference type="NCBI Taxonomy" id="337451"/>
    <lineage>
        <taxon>Eukaryota</taxon>
        <taxon>Viridiplantae</taxon>
        <taxon>Streptophyta</taxon>
        <taxon>Embryophyta</taxon>
        <taxon>Tracheophyta</taxon>
        <taxon>Spermatophyta</taxon>
        <taxon>Magnoliopsida</taxon>
        <taxon>Magnoliidae</taxon>
        <taxon>Laurales</taxon>
        <taxon>Lauraceae</taxon>
        <taxon>Cinnamomum</taxon>
    </lineage>
</organism>
<dbReference type="CDD" id="cd03443">
    <property type="entry name" value="PaaI_thioesterase"/>
    <property type="match status" value="2"/>
</dbReference>
<evidence type="ECO:0000256" key="14">
    <source>
        <dbReference type="ARBA" id="ARBA00058205"/>
    </source>
</evidence>
<evidence type="ECO:0000313" key="21">
    <source>
        <dbReference type="Proteomes" id="UP000283530"/>
    </source>
</evidence>
<dbReference type="GO" id="GO:0005739">
    <property type="term" value="C:mitochondrion"/>
    <property type="evidence" value="ECO:0007669"/>
    <property type="project" value="UniProtKB-SubCell"/>
</dbReference>
<evidence type="ECO:0000256" key="16">
    <source>
        <dbReference type="ARBA" id="ARBA00067273"/>
    </source>
</evidence>
<evidence type="ECO:0000256" key="9">
    <source>
        <dbReference type="ARBA" id="ARBA00023098"/>
    </source>
</evidence>
<evidence type="ECO:0000256" key="7">
    <source>
        <dbReference type="ARBA" id="ARBA00022801"/>
    </source>
</evidence>
<dbReference type="InterPro" id="IPR029069">
    <property type="entry name" value="HotDog_dom_sf"/>
</dbReference>
<evidence type="ECO:0000256" key="13">
    <source>
        <dbReference type="ARBA" id="ARBA00052976"/>
    </source>
</evidence>
<keyword evidence="9" id="KW-0443">Lipid metabolism</keyword>
<evidence type="ECO:0000313" key="20">
    <source>
        <dbReference type="EMBL" id="RWR82885.1"/>
    </source>
</evidence>
<dbReference type="GO" id="GO:0005819">
    <property type="term" value="C:spindle"/>
    <property type="evidence" value="ECO:0007669"/>
    <property type="project" value="UniProtKB-SubCell"/>
</dbReference>
<dbReference type="Gene3D" id="3.10.129.10">
    <property type="entry name" value="Hotdog Thioesterase"/>
    <property type="match status" value="2"/>
</dbReference>
<evidence type="ECO:0000256" key="1">
    <source>
        <dbReference type="ARBA" id="ARBA00004123"/>
    </source>
</evidence>
<reference evidence="20 21" key="1">
    <citation type="journal article" date="2019" name="Nat. Plants">
        <title>Stout camphor tree genome fills gaps in understanding of flowering plant genome evolution.</title>
        <authorList>
            <person name="Chaw S.M."/>
            <person name="Liu Y.C."/>
            <person name="Wu Y.W."/>
            <person name="Wang H.Y."/>
            <person name="Lin C.I."/>
            <person name="Wu C.S."/>
            <person name="Ke H.M."/>
            <person name="Chang L.Y."/>
            <person name="Hsu C.Y."/>
            <person name="Yang H.T."/>
            <person name="Sudianto E."/>
            <person name="Hsu M.H."/>
            <person name="Wu K.P."/>
            <person name="Wang L.N."/>
            <person name="Leebens-Mack J.H."/>
            <person name="Tsai I.J."/>
        </authorList>
    </citation>
    <scope>NUCLEOTIDE SEQUENCE [LARGE SCALE GENOMIC DNA]</scope>
    <source>
        <strain evidence="21">cv. Chaw 1501</strain>
        <tissue evidence="20">Young leaves</tissue>
    </source>
</reference>
<evidence type="ECO:0000256" key="15">
    <source>
        <dbReference type="ARBA" id="ARBA00064709"/>
    </source>
</evidence>
<keyword evidence="11" id="KW-0206">Cytoskeleton</keyword>
<evidence type="ECO:0000256" key="8">
    <source>
        <dbReference type="ARBA" id="ARBA00022990"/>
    </source>
</evidence>
<dbReference type="AlphaFoldDB" id="A0A443NWI5"/>
<comment type="similarity">
    <text evidence="5">Belongs to the thioesterase PaaI family.</text>
</comment>
<evidence type="ECO:0000256" key="18">
    <source>
        <dbReference type="ARBA" id="ARBA00083956"/>
    </source>
</evidence>
<keyword evidence="6" id="KW-0963">Cytoplasm</keyword>
<dbReference type="STRING" id="337451.A0A443NWI5"/>
<dbReference type="Proteomes" id="UP000283530">
    <property type="component" value="Unassembled WGS sequence"/>
</dbReference>
<accession>A0A443NWI5</accession>